<protein>
    <submittedName>
        <fullName evidence="7">AraC-like DNA-binding protein</fullName>
    </submittedName>
</protein>
<keyword evidence="5" id="KW-0812">Transmembrane</keyword>
<keyword evidence="5" id="KW-0472">Membrane</keyword>
<feature type="transmembrane region" description="Helical" evidence="5">
    <location>
        <begin position="6"/>
        <end position="27"/>
    </location>
</feature>
<evidence type="ECO:0000259" key="6">
    <source>
        <dbReference type="PROSITE" id="PS01124"/>
    </source>
</evidence>
<dbReference type="SUPFAM" id="SSF46689">
    <property type="entry name" value="Homeodomain-like"/>
    <property type="match status" value="1"/>
</dbReference>
<feature type="region of interest" description="Disordered" evidence="4">
    <location>
        <begin position="251"/>
        <end position="272"/>
    </location>
</feature>
<reference evidence="7" key="1">
    <citation type="submission" date="2023-07" db="EMBL/GenBank/DDBJ databases">
        <title>Genomic Encyclopedia of Type Strains, Phase IV (KMG-IV): sequencing the most valuable type-strain genomes for metagenomic binning, comparative biology and taxonomic classification.</title>
        <authorList>
            <person name="Goeker M."/>
        </authorList>
    </citation>
    <scope>NUCLEOTIDE SEQUENCE</scope>
    <source>
        <strain evidence="7">DSM 26174</strain>
    </source>
</reference>
<feature type="transmembrane region" description="Helical" evidence="5">
    <location>
        <begin position="69"/>
        <end position="88"/>
    </location>
</feature>
<evidence type="ECO:0000313" key="8">
    <source>
        <dbReference type="Proteomes" id="UP001185092"/>
    </source>
</evidence>
<evidence type="ECO:0000256" key="5">
    <source>
        <dbReference type="SAM" id="Phobius"/>
    </source>
</evidence>
<dbReference type="EMBL" id="JAVDQD010000001">
    <property type="protein sequence ID" value="MDR6238119.1"/>
    <property type="molecule type" value="Genomic_DNA"/>
</dbReference>
<comment type="caution">
    <text evidence="7">The sequence shown here is derived from an EMBL/GenBank/DDBJ whole genome shotgun (WGS) entry which is preliminary data.</text>
</comment>
<evidence type="ECO:0000256" key="4">
    <source>
        <dbReference type="SAM" id="MobiDB-lite"/>
    </source>
</evidence>
<dbReference type="InterPro" id="IPR018062">
    <property type="entry name" value="HTH_AraC-typ_CS"/>
</dbReference>
<proteinExistence type="predicted"/>
<dbReference type="PROSITE" id="PS00041">
    <property type="entry name" value="HTH_ARAC_FAMILY_1"/>
    <property type="match status" value="1"/>
</dbReference>
<dbReference type="GO" id="GO:0043565">
    <property type="term" value="F:sequence-specific DNA binding"/>
    <property type="evidence" value="ECO:0007669"/>
    <property type="project" value="InterPro"/>
</dbReference>
<feature type="domain" description="HTH araC/xylS-type" evidence="6">
    <location>
        <begin position="301"/>
        <end position="387"/>
    </location>
</feature>
<keyword evidence="1" id="KW-0805">Transcription regulation</keyword>
<evidence type="ECO:0000313" key="7">
    <source>
        <dbReference type="EMBL" id="MDR6238119.1"/>
    </source>
</evidence>
<gene>
    <name evidence="7" type="ORF">HNQ88_001095</name>
</gene>
<dbReference type="Gene3D" id="1.10.10.60">
    <property type="entry name" value="Homeodomain-like"/>
    <property type="match status" value="2"/>
</dbReference>
<dbReference type="AlphaFoldDB" id="A0AAE4BPL6"/>
<name>A0AAE4BPL6_9BACT</name>
<keyword evidence="3" id="KW-0804">Transcription</keyword>
<dbReference type="PANTHER" id="PTHR43280:SF29">
    <property type="entry name" value="ARAC-FAMILY TRANSCRIPTIONAL REGULATOR"/>
    <property type="match status" value="1"/>
</dbReference>
<keyword evidence="2 7" id="KW-0238">DNA-binding</keyword>
<dbReference type="InterPro" id="IPR009057">
    <property type="entry name" value="Homeodomain-like_sf"/>
</dbReference>
<sequence length="392" mass="44850">MSSVLGAFPLLGIILSLLLILAITCNAGSLLNNNKAKGTLIAILIINAHYFLDSFFVQNDTIQDFVGLSYIFFDLIGPLFLIYTYFLFKIDIKVNHWFYFIVIYTISKVATVLIDDPEILHTNLSIYSPEELLMYVEKHSIFILIYIISSAINIFCLGFTLFKLKQKAKQDPPAGMIQLHYQWIKGTISLLLILSTILFIGFSIIDITPQNILLSYRIESLSVSLTIMALVYYSFRFPIFAPQPYFRTESLTEKSEDEKNNSSSKSKYENSNLTEDKSQELWLQLNELVKTKQIYQNPECRIKDLADALDTTVHRVSQSINEQSGVSFSDFINQYRIDAAKELLLSDDSKKYTILALAFEVGFNSKTTFYNAFKKHTNQTPSEFKKMNQASK</sequence>
<dbReference type="InterPro" id="IPR018060">
    <property type="entry name" value="HTH_AraC"/>
</dbReference>
<dbReference type="Pfam" id="PF12833">
    <property type="entry name" value="HTH_18"/>
    <property type="match status" value="1"/>
</dbReference>
<keyword evidence="5" id="KW-1133">Transmembrane helix</keyword>
<keyword evidence="8" id="KW-1185">Reference proteome</keyword>
<dbReference type="Proteomes" id="UP001185092">
    <property type="component" value="Unassembled WGS sequence"/>
</dbReference>
<accession>A0AAE4BPL6</accession>
<feature type="transmembrane region" description="Helical" evidence="5">
    <location>
        <begin position="216"/>
        <end position="235"/>
    </location>
</feature>
<feature type="compositionally biased region" description="Low complexity" evidence="4">
    <location>
        <begin position="261"/>
        <end position="272"/>
    </location>
</feature>
<dbReference type="GO" id="GO:0003700">
    <property type="term" value="F:DNA-binding transcription factor activity"/>
    <property type="evidence" value="ECO:0007669"/>
    <property type="project" value="InterPro"/>
</dbReference>
<feature type="transmembrane region" description="Helical" evidence="5">
    <location>
        <begin position="141"/>
        <end position="162"/>
    </location>
</feature>
<organism evidence="7 8">
    <name type="scientific">Aureibacter tunicatorum</name>
    <dbReference type="NCBI Taxonomy" id="866807"/>
    <lineage>
        <taxon>Bacteria</taxon>
        <taxon>Pseudomonadati</taxon>
        <taxon>Bacteroidota</taxon>
        <taxon>Cytophagia</taxon>
        <taxon>Cytophagales</taxon>
        <taxon>Persicobacteraceae</taxon>
        <taxon>Aureibacter</taxon>
    </lineage>
</organism>
<dbReference type="PROSITE" id="PS01124">
    <property type="entry name" value="HTH_ARAC_FAMILY_2"/>
    <property type="match status" value="1"/>
</dbReference>
<feature type="compositionally biased region" description="Basic and acidic residues" evidence="4">
    <location>
        <begin position="251"/>
        <end position="260"/>
    </location>
</feature>
<feature type="transmembrane region" description="Helical" evidence="5">
    <location>
        <begin position="183"/>
        <end position="204"/>
    </location>
</feature>
<dbReference type="SMART" id="SM00342">
    <property type="entry name" value="HTH_ARAC"/>
    <property type="match status" value="1"/>
</dbReference>
<evidence type="ECO:0000256" key="3">
    <source>
        <dbReference type="ARBA" id="ARBA00023163"/>
    </source>
</evidence>
<dbReference type="PANTHER" id="PTHR43280">
    <property type="entry name" value="ARAC-FAMILY TRANSCRIPTIONAL REGULATOR"/>
    <property type="match status" value="1"/>
</dbReference>
<evidence type="ECO:0000256" key="1">
    <source>
        <dbReference type="ARBA" id="ARBA00023015"/>
    </source>
</evidence>
<feature type="transmembrane region" description="Helical" evidence="5">
    <location>
        <begin position="97"/>
        <end position="114"/>
    </location>
</feature>
<dbReference type="RefSeq" id="WP_309937587.1">
    <property type="nucleotide sequence ID" value="NZ_AP025305.1"/>
</dbReference>
<evidence type="ECO:0000256" key="2">
    <source>
        <dbReference type="ARBA" id="ARBA00023125"/>
    </source>
</evidence>
<feature type="transmembrane region" description="Helical" evidence="5">
    <location>
        <begin position="39"/>
        <end position="57"/>
    </location>
</feature>